<dbReference type="AlphaFoldDB" id="A0A383E8T6"/>
<proteinExistence type="predicted"/>
<gene>
    <name evidence="1" type="ORF">METZ01_LOCUS506106</name>
</gene>
<feature type="non-terminal residue" evidence="1">
    <location>
        <position position="89"/>
    </location>
</feature>
<name>A0A383E8T6_9ZZZZ</name>
<evidence type="ECO:0000313" key="1">
    <source>
        <dbReference type="EMBL" id="SVE53252.1"/>
    </source>
</evidence>
<dbReference type="EMBL" id="UINC01223879">
    <property type="protein sequence ID" value="SVE53252.1"/>
    <property type="molecule type" value="Genomic_DNA"/>
</dbReference>
<accession>A0A383E8T6</accession>
<reference evidence="1" key="1">
    <citation type="submission" date="2018-05" db="EMBL/GenBank/DDBJ databases">
        <authorList>
            <person name="Lanie J.A."/>
            <person name="Ng W.-L."/>
            <person name="Kazmierczak K.M."/>
            <person name="Andrzejewski T.M."/>
            <person name="Davidsen T.M."/>
            <person name="Wayne K.J."/>
            <person name="Tettelin H."/>
            <person name="Glass J.I."/>
            <person name="Rusch D."/>
            <person name="Podicherti R."/>
            <person name="Tsui H.-C.T."/>
            <person name="Winkler M.E."/>
        </authorList>
    </citation>
    <scope>NUCLEOTIDE SEQUENCE</scope>
</reference>
<protein>
    <submittedName>
        <fullName evidence="1">Uncharacterized protein</fullName>
    </submittedName>
</protein>
<organism evidence="1">
    <name type="scientific">marine metagenome</name>
    <dbReference type="NCBI Taxonomy" id="408172"/>
    <lineage>
        <taxon>unclassified sequences</taxon>
        <taxon>metagenomes</taxon>
        <taxon>ecological metagenomes</taxon>
    </lineage>
</organism>
<sequence>MDSVMNNEERLNLQKMIKANDVEDQTGLIRQAKHSSIIGEQVKEFLFLKNKYPRLAKSNPNEFEKMCLSKCSFLFNNYTDLYNKLYKDE</sequence>